<sequence>MTAHRQLVREYRDAWIHFRTHKTPGKAMKEKIEEAEDALDVFNLDIARQRAEVEIDRRHDLARVEHQQQSGWVGWVKNWWYGGSP</sequence>
<dbReference type="WBParaSite" id="GPLIN_001029500">
    <property type="protein sequence ID" value="GPLIN_001029500"/>
    <property type="gene ID" value="GPLIN_001029500"/>
</dbReference>
<evidence type="ECO:0000313" key="2">
    <source>
        <dbReference type="WBParaSite" id="GPLIN_001029500"/>
    </source>
</evidence>
<reference evidence="1" key="1">
    <citation type="submission" date="2014-05" db="EMBL/GenBank/DDBJ databases">
        <title>The genome and life-stage specific transcriptomes of Globodera pallida elucidate key aspects of plant parasitism by a cyst nematode.</title>
        <authorList>
            <person name="Cotton J.A."/>
            <person name="Lilley C.J."/>
            <person name="Jones L.M."/>
            <person name="Kikuchi T."/>
            <person name="Reid A.J."/>
            <person name="Thorpe P."/>
            <person name="Tsai I.J."/>
            <person name="Beasley H."/>
            <person name="Blok V."/>
            <person name="Cock P.J.A."/>
            <person name="Van den Akker S.E."/>
            <person name="Holroyd N."/>
            <person name="Hunt M."/>
            <person name="Mantelin S."/>
            <person name="Naghra H."/>
            <person name="Pain A."/>
            <person name="Palomares-Rius J.E."/>
            <person name="Zarowiecki M."/>
            <person name="Berriman M."/>
            <person name="Jones J.T."/>
            <person name="Urwin P.E."/>
        </authorList>
    </citation>
    <scope>NUCLEOTIDE SEQUENCE [LARGE SCALE GENOMIC DNA]</scope>
    <source>
        <strain evidence="1">Lindley</strain>
    </source>
</reference>
<name>A0A183CBP4_GLOPA</name>
<reference evidence="2" key="2">
    <citation type="submission" date="2016-06" db="UniProtKB">
        <authorList>
            <consortium name="WormBaseParasite"/>
        </authorList>
    </citation>
    <scope>IDENTIFICATION</scope>
</reference>
<dbReference type="AlphaFoldDB" id="A0A183CBP4"/>
<proteinExistence type="predicted"/>
<accession>A0A183CBP4</accession>
<keyword evidence="1" id="KW-1185">Reference proteome</keyword>
<protein>
    <submittedName>
        <fullName evidence="2">Transposase</fullName>
    </submittedName>
</protein>
<evidence type="ECO:0000313" key="1">
    <source>
        <dbReference type="Proteomes" id="UP000050741"/>
    </source>
</evidence>
<organism evidence="1 2">
    <name type="scientific">Globodera pallida</name>
    <name type="common">Potato cyst nematode worm</name>
    <name type="synonym">Heterodera pallida</name>
    <dbReference type="NCBI Taxonomy" id="36090"/>
    <lineage>
        <taxon>Eukaryota</taxon>
        <taxon>Metazoa</taxon>
        <taxon>Ecdysozoa</taxon>
        <taxon>Nematoda</taxon>
        <taxon>Chromadorea</taxon>
        <taxon>Rhabditida</taxon>
        <taxon>Tylenchina</taxon>
        <taxon>Tylenchomorpha</taxon>
        <taxon>Tylenchoidea</taxon>
        <taxon>Heteroderidae</taxon>
        <taxon>Heteroderinae</taxon>
        <taxon>Globodera</taxon>
    </lineage>
</organism>
<dbReference type="Proteomes" id="UP000050741">
    <property type="component" value="Unassembled WGS sequence"/>
</dbReference>